<dbReference type="InterPro" id="IPR029070">
    <property type="entry name" value="Chitinase_insertion_sf"/>
</dbReference>
<dbReference type="GO" id="GO:0030246">
    <property type="term" value="F:carbohydrate binding"/>
    <property type="evidence" value="ECO:0007669"/>
    <property type="project" value="InterPro"/>
</dbReference>
<evidence type="ECO:0000313" key="10">
    <source>
        <dbReference type="Proteomes" id="UP000234503"/>
    </source>
</evidence>
<organism evidence="9 10">
    <name type="scientific">Chimaeribacter coloradensis</name>
    <dbReference type="NCBI Taxonomy" id="2060068"/>
    <lineage>
        <taxon>Bacteria</taxon>
        <taxon>Pseudomonadati</taxon>
        <taxon>Pseudomonadota</taxon>
        <taxon>Gammaproteobacteria</taxon>
        <taxon>Enterobacterales</taxon>
        <taxon>Yersiniaceae</taxon>
        <taxon>Chimaeribacter</taxon>
    </lineage>
</organism>
<comment type="catalytic activity">
    <reaction evidence="1">
        <text>Random endo-hydrolysis of N-acetyl-beta-D-glucosaminide (1-&gt;4)-beta-linkages in chitin and chitodextrins.</text>
        <dbReference type="EC" id="3.2.1.14"/>
    </reaction>
</comment>
<gene>
    <name evidence="9" type="ORF">CYR32_05475</name>
</gene>
<dbReference type="SUPFAM" id="SSF54556">
    <property type="entry name" value="Chitinase insertion domain"/>
    <property type="match status" value="1"/>
</dbReference>
<dbReference type="AlphaFoldDB" id="A0A2N5E967"/>
<dbReference type="Pfam" id="PF00704">
    <property type="entry name" value="Glyco_hydro_18"/>
    <property type="match status" value="1"/>
</dbReference>
<dbReference type="InterPro" id="IPR011583">
    <property type="entry name" value="Chitinase_II/V-like_cat"/>
</dbReference>
<evidence type="ECO:0000259" key="8">
    <source>
        <dbReference type="PROSITE" id="PS51910"/>
    </source>
</evidence>
<evidence type="ECO:0000256" key="7">
    <source>
        <dbReference type="SAM" id="MobiDB-lite"/>
    </source>
</evidence>
<evidence type="ECO:0000256" key="2">
    <source>
        <dbReference type="ARBA" id="ARBA00012729"/>
    </source>
</evidence>
<dbReference type="PROSITE" id="PS51910">
    <property type="entry name" value="GH18_2"/>
    <property type="match status" value="1"/>
</dbReference>
<dbReference type="Pfam" id="PF02839">
    <property type="entry name" value="CBM_5_12"/>
    <property type="match status" value="1"/>
</dbReference>
<dbReference type="CDD" id="cd06548">
    <property type="entry name" value="GH18_chitinase"/>
    <property type="match status" value="1"/>
</dbReference>
<dbReference type="PANTHER" id="PTHR11177">
    <property type="entry name" value="CHITINASE"/>
    <property type="match status" value="1"/>
</dbReference>
<reference evidence="9 10" key="1">
    <citation type="submission" date="2017-12" db="EMBL/GenBank/DDBJ databases">
        <title>Characterization of six clinical isolates of Enterochimera gen. nov., a novel genus of the Yersiniaciae family and the three species Enterochimera arupensis sp. nov., Enterochimera coloradensis sp. nov, and Enterochimera californica sp. nov.</title>
        <authorList>
            <person name="Rossi A."/>
            <person name="Fisher M."/>
        </authorList>
    </citation>
    <scope>NUCLEOTIDE SEQUENCE [LARGE SCALE GENOMIC DNA]</scope>
    <source>
        <strain evidence="10">2016-Iso4</strain>
    </source>
</reference>
<dbReference type="Gene3D" id="2.60.40.10">
    <property type="entry name" value="Immunoglobulins"/>
    <property type="match status" value="1"/>
</dbReference>
<dbReference type="SUPFAM" id="SSF51445">
    <property type="entry name" value="(Trans)glycosidases"/>
    <property type="match status" value="1"/>
</dbReference>
<dbReference type="GO" id="GO:0006032">
    <property type="term" value="P:chitin catabolic process"/>
    <property type="evidence" value="ECO:0007669"/>
    <property type="project" value="UniProtKB-KW"/>
</dbReference>
<comment type="caution">
    <text evidence="9">The sequence shown here is derived from an EMBL/GenBank/DDBJ whole genome shotgun (WGS) entry which is preliminary data.</text>
</comment>
<dbReference type="GO" id="GO:0000272">
    <property type="term" value="P:polysaccharide catabolic process"/>
    <property type="evidence" value="ECO:0007669"/>
    <property type="project" value="UniProtKB-KW"/>
</dbReference>
<dbReference type="EC" id="3.2.1.14" evidence="2"/>
<dbReference type="RefSeq" id="WP_101823386.1">
    <property type="nucleotide sequence ID" value="NZ_PJZH01000003.1"/>
</dbReference>
<feature type="domain" description="GH18" evidence="8">
    <location>
        <begin position="52"/>
        <end position="482"/>
    </location>
</feature>
<accession>A0A2N5E967</accession>
<dbReference type="PANTHER" id="PTHR11177:SF317">
    <property type="entry name" value="CHITINASE 12-RELATED"/>
    <property type="match status" value="1"/>
</dbReference>
<dbReference type="SMART" id="SM00495">
    <property type="entry name" value="ChtBD3"/>
    <property type="match status" value="1"/>
</dbReference>
<keyword evidence="6" id="KW-0624">Polysaccharide degradation</keyword>
<keyword evidence="4" id="KW-0146">Chitin degradation</keyword>
<dbReference type="SMART" id="SM00636">
    <property type="entry name" value="Glyco_18"/>
    <property type="match status" value="1"/>
</dbReference>
<dbReference type="EMBL" id="PJZH01000003">
    <property type="protein sequence ID" value="PLR38444.1"/>
    <property type="molecule type" value="Genomic_DNA"/>
</dbReference>
<feature type="region of interest" description="Disordered" evidence="7">
    <location>
        <begin position="671"/>
        <end position="696"/>
    </location>
</feature>
<dbReference type="Gene3D" id="2.10.10.20">
    <property type="entry name" value="Carbohydrate-binding module superfamily 5/12"/>
    <property type="match status" value="1"/>
</dbReference>
<protein>
    <recommendedName>
        <fullName evidence="2">chitinase</fullName>
        <ecNumber evidence="2">3.2.1.14</ecNumber>
    </recommendedName>
</protein>
<evidence type="ECO:0000256" key="4">
    <source>
        <dbReference type="ARBA" id="ARBA00023024"/>
    </source>
</evidence>
<evidence type="ECO:0000313" key="9">
    <source>
        <dbReference type="EMBL" id="PLR38444.1"/>
    </source>
</evidence>
<dbReference type="Gene3D" id="3.10.50.10">
    <property type="match status" value="1"/>
</dbReference>
<dbReference type="InterPro" id="IPR003610">
    <property type="entry name" value="CBM5/12"/>
</dbReference>
<dbReference type="Pfam" id="PF22352">
    <property type="entry name" value="K319L-like_PKD"/>
    <property type="match status" value="1"/>
</dbReference>
<feature type="region of interest" description="Disordered" evidence="7">
    <location>
        <begin position="614"/>
        <end position="647"/>
    </location>
</feature>
<proteinExistence type="predicted"/>
<evidence type="ECO:0000256" key="6">
    <source>
        <dbReference type="ARBA" id="ARBA00023326"/>
    </source>
</evidence>
<dbReference type="GO" id="GO:0008061">
    <property type="term" value="F:chitin binding"/>
    <property type="evidence" value="ECO:0007669"/>
    <property type="project" value="InterPro"/>
</dbReference>
<dbReference type="GO" id="GO:0005576">
    <property type="term" value="C:extracellular region"/>
    <property type="evidence" value="ECO:0007669"/>
    <property type="project" value="InterPro"/>
</dbReference>
<dbReference type="GO" id="GO:0008843">
    <property type="term" value="F:endochitinase activity"/>
    <property type="evidence" value="ECO:0007669"/>
    <property type="project" value="UniProtKB-EC"/>
</dbReference>
<dbReference type="InterPro" id="IPR017853">
    <property type="entry name" value="GH"/>
</dbReference>
<evidence type="ECO:0000256" key="5">
    <source>
        <dbReference type="ARBA" id="ARBA00023277"/>
    </source>
</evidence>
<evidence type="ECO:0000256" key="3">
    <source>
        <dbReference type="ARBA" id="ARBA00022801"/>
    </source>
</evidence>
<dbReference type="OrthoDB" id="9775889at2"/>
<dbReference type="Gene3D" id="3.20.20.80">
    <property type="entry name" value="Glycosidases"/>
    <property type="match status" value="1"/>
</dbReference>
<dbReference type="InterPro" id="IPR050314">
    <property type="entry name" value="Glycosyl_Hydrlase_18"/>
</dbReference>
<dbReference type="CDD" id="cd12215">
    <property type="entry name" value="ChiC_BD"/>
    <property type="match status" value="1"/>
</dbReference>
<keyword evidence="3" id="KW-0378">Hydrolase</keyword>
<dbReference type="InterPro" id="IPR013783">
    <property type="entry name" value="Ig-like_fold"/>
</dbReference>
<dbReference type="InterPro" id="IPR036573">
    <property type="entry name" value="CBM_sf_5/12"/>
</dbReference>
<dbReference type="SUPFAM" id="SSF51055">
    <property type="entry name" value="Carbohydrate binding domain"/>
    <property type="match status" value="1"/>
</dbReference>
<feature type="compositionally biased region" description="Acidic residues" evidence="7">
    <location>
        <begin position="614"/>
        <end position="635"/>
    </location>
</feature>
<sequence length="696" mass="75328">MATSKLIQADDLTEQSYKMDGFDPATETVKYSTTSARVTKPVYNKYNTANKPKVFGYYTDWSQYDGRLQSGGSTGIEARGRGYDLANVSPTAYDKIILGFLGIVGDQGEKQQTVANAAQQANKKENEVTFLDPWGDFASSTNCGLDNPGWVELSLSSLTQANAKGVVGGLRDLQKKAKAQGHNLVLSLSIGGWTLSNGFHNMAKTAAGRSAFAKSTAGLFKRFPMFSEVDLDWEYPNNIGNNNPHGPEDGENYALLIAELTKEFAAINRKDIKISIACSAVPSTLEHSNIKGLLAAGLYGLNVMTYDFFGTPWAETLAHHTNLHALEKDGWGVDTAVDYLISQGVPRDRINVGYAAYTRNGQNTEIESFSPLKGSYKPTEGEKTTGTFESGTTEWYDLINNYIDLENQKGRNGFNVYTDQVADADYLYNPQSKLFLSCETPRSVKAKGEYVAEKGLGGLFTWTIDQDNGVLVNAAREGLGCSISKKVIDMSPFYFEGINVSGTVPDEPAAEEEEAGAENRAPVAAIDLQVVGGSKVRLSGAGSHDPDDDEISYLWTVPAAIAVADKTASSLEFTVPDVVSEASFTFSLAVTDSKNASSTLETFVLTVIAASEEDYADNEHEEEEEPAGTPEEPEEPVAPAGDTPHPLWEKAKIYTGGETVSWKGTNYQASWWTQGDEPGTEQGTGAGRPWVAKGTY</sequence>
<name>A0A2N5E967_9GAMM</name>
<keyword evidence="10" id="KW-1185">Reference proteome</keyword>
<dbReference type="InterPro" id="IPR001223">
    <property type="entry name" value="Glyco_hydro18_cat"/>
</dbReference>
<evidence type="ECO:0000256" key="1">
    <source>
        <dbReference type="ARBA" id="ARBA00000822"/>
    </source>
</evidence>
<keyword evidence="5" id="KW-0119">Carbohydrate metabolism</keyword>
<dbReference type="Proteomes" id="UP000234503">
    <property type="component" value="Unassembled WGS sequence"/>
</dbReference>